<evidence type="ECO:0000256" key="1">
    <source>
        <dbReference type="ARBA" id="ARBA00008791"/>
    </source>
</evidence>
<dbReference type="InterPro" id="IPR006015">
    <property type="entry name" value="Universal_stress_UspA"/>
</dbReference>
<comment type="caution">
    <text evidence="4">The sequence shown here is derived from an EMBL/GenBank/DDBJ whole genome shotgun (WGS) entry which is preliminary data.</text>
</comment>
<dbReference type="PANTHER" id="PTHR46268">
    <property type="entry name" value="STRESS RESPONSE PROTEIN NHAX"/>
    <property type="match status" value="1"/>
</dbReference>
<accession>A0ABW1F098</accession>
<dbReference type="InterPro" id="IPR006016">
    <property type="entry name" value="UspA"/>
</dbReference>
<dbReference type="Pfam" id="PF00582">
    <property type="entry name" value="Usp"/>
    <property type="match status" value="1"/>
</dbReference>
<organism evidence="4 5">
    <name type="scientific">Kitasatospora aburaviensis</name>
    <dbReference type="NCBI Taxonomy" id="67265"/>
    <lineage>
        <taxon>Bacteria</taxon>
        <taxon>Bacillati</taxon>
        <taxon>Actinomycetota</taxon>
        <taxon>Actinomycetes</taxon>
        <taxon>Kitasatosporales</taxon>
        <taxon>Streptomycetaceae</taxon>
        <taxon>Kitasatospora</taxon>
    </lineage>
</organism>
<evidence type="ECO:0000313" key="4">
    <source>
        <dbReference type="EMBL" id="MFC5887520.1"/>
    </source>
</evidence>
<gene>
    <name evidence="4" type="ORF">ACFP0N_21355</name>
</gene>
<protein>
    <submittedName>
        <fullName evidence="4">Universal stress protein</fullName>
    </submittedName>
</protein>
<proteinExistence type="inferred from homology"/>
<dbReference type="Gene3D" id="3.40.50.12370">
    <property type="match status" value="1"/>
</dbReference>
<feature type="region of interest" description="Disordered" evidence="2">
    <location>
        <begin position="1"/>
        <end position="40"/>
    </location>
</feature>
<dbReference type="PANTHER" id="PTHR46268:SF6">
    <property type="entry name" value="UNIVERSAL STRESS PROTEIN UP12"/>
    <property type="match status" value="1"/>
</dbReference>
<comment type="similarity">
    <text evidence="1">Belongs to the universal stress protein A family.</text>
</comment>
<reference evidence="5" key="1">
    <citation type="journal article" date="2019" name="Int. J. Syst. Evol. Microbiol.">
        <title>The Global Catalogue of Microorganisms (GCM) 10K type strain sequencing project: providing services to taxonomists for standard genome sequencing and annotation.</title>
        <authorList>
            <consortium name="The Broad Institute Genomics Platform"/>
            <consortium name="The Broad Institute Genome Sequencing Center for Infectious Disease"/>
            <person name="Wu L."/>
            <person name="Ma J."/>
        </authorList>
    </citation>
    <scope>NUCLEOTIDE SEQUENCE [LARGE SCALE GENOMIC DNA]</scope>
    <source>
        <strain evidence="5">CGMCC 4.1469</strain>
    </source>
</reference>
<sequence>MADFGATGAGFPAGERAIGPVPGPEAEATGEEGGGRPGRPRIVVGVSGSLGSLAALHRAVAEARRTDAEVLAVHCWTPPGGEIGYRHCPCPPLLGVCREAADARLRQALDEAFGGGHTGVRLRCRAVRGETGQALVRSADRPGDLLVLGAGSRGALARVLRPSVTAYCVRHATCPVLTVPRPALQRELEALERRHLTLVRPLGPVGGAGR</sequence>
<evidence type="ECO:0000259" key="3">
    <source>
        <dbReference type="Pfam" id="PF00582"/>
    </source>
</evidence>
<feature type="domain" description="UspA" evidence="3">
    <location>
        <begin position="41"/>
        <end position="180"/>
    </location>
</feature>
<name>A0ABW1F098_9ACTN</name>
<dbReference type="PRINTS" id="PR01438">
    <property type="entry name" value="UNVRSLSTRESS"/>
</dbReference>
<dbReference type="RefSeq" id="WP_313766748.1">
    <property type="nucleotide sequence ID" value="NZ_BAAAVH010000014.1"/>
</dbReference>
<evidence type="ECO:0000313" key="5">
    <source>
        <dbReference type="Proteomes" id="UP001596067"/>
    </source>
</evidence>
<dbReference type="Proteomes" id="UP001596067">
    <property type="component" value="Unassembled WGS sequence"/>
</dbReference>
<evidence type="ECO:0000256" key="2">
    <source>
        <dbReference type="SAM" id="MobiDB-lite"/>
    </source>
</evidence>
<dbReference type="SUPFAM" id="SSF52402">
    <property type="entry name" value="Adenine nucleotide alpha hydrolases-like"/>
    <property type="match status" value="1"/>
</dbReference>
<dbReference type="CDD" id="cd00293">
    <property type="entry name" value="USP-like"/>
    <property type="match status" value="1"/>
</dbReference>
<dbReference type="EMBL" id="JBHSOD010000028">
    <property type="protein sequence ID" value="MFC5887520.1"/>
    <property type="molecule type" value="Genomic_DNA"/>
</dbReference>
<keyword evidence="5" id="KW-1185">Reference proteome</keyword>